<evidence type="ECO:0000313" key="3">
    <source>
        <dbReference type="Proteomes" id="UP001188597"/>
    </source>
</evidence>
<feature type="region of interest" description="Disordered" evidence="1">
    <location>
        <begin position="44"/>
        <end position="70"/>
    </location>
</feature>
<evidence type="ECO:0000256" key="1">
    <source>
        <dbReference type="SAM" id="MobiDB-lite"/>
    </source>
</evidence>
<dbReference type="PANTHER" id="PTHR31110">
    <property type="entry name" value="PESTICIDAL CRYSTAL CRY8BA PROTEIN"/>
    <property type="match status" value="1"/>
</dbReference>
<protein>
    <submittedName>
        <fullName evidence="2">Uncharacterized protein</fullName>
    </submittedName>
</protein>
<keyword evidence="3" id="KW-1185">Reference proteome</keyword>
<comment type="caution">
    <text evidence="2">The sequence shown here is derived from an EMBL/GenBank/DDBJ whole genome shotgun (WGS) entry which is preliminary data.</text>
</comment>
<sequence>MVTHRVKPSPVMSNTSLGRGFGLPSASKFQSGHMSSGVVPALRPIAVSGNDGGGSGSDMDTSTDSDEDVGGGPKLLHRYSIKTNAPVHTQFSSNNDIMQRKQAHGVKGLGGGGWGRPVARPTFNNDDLSDSIKSPRVSVATVSVQGLHEQGLRSQKLADDDLPSAPPFSDCVQEINAVSEQVLNLRAYDAPSSENSGGSATTNVANTIKSATLGSCGLNSTANMIPSVSLQNVLLKPEEELLQKRSSELVSEGASVKLKKTFGKMKVQVRKVKMVLDPPSGCNFSSLKPPKVKLESVRFHLSNVKSTLSSEWQALRKVSVPLHIPANGSFSRRSLAYVHAGTQYLKEVSGVLKIGAASLHGNSPSYKVVQETYACSLRLKSSSAEDAVQMQPGSGESHIFLPDGLGDDLVVEVFDSKGESCGRVIAQVADIADNPIAREGLLTVLMQGDKLRWWPIYHEPEHELVGRIQLFINYSTSLDENGHLKCGSVAETVAYDLVLEAAMKIQHIQQRNLLLDGPWRWLVTEFALHYGVSDAYTKLRYLSYIMDVATPTADFLNLVHDLLLPVIMKGNDDRTLSHQENRILGEISDLVEQAVSLVFENYKSLDESSLSGMVDFLKPATGSVALALAPALKLYALLHDILSSGAQLKLCRYFQKMISLCCNIRNEIFTDIEIHNQNVLPSTELCNRLRAFLVACPPTGPSSPVTELVIATADFQRDMTCWNISPIKGGVDAKGLFHSFITCWIENKRLALLESCKHDKVKWSGVKTQHSTNPFLDDMYDRLKETLGEFEIVIRRWPEYTSVLENAIADVERAILETLDKQYGDVLSPLKENPMQNMFGLKYVQKIAKGNVCSYTVPVETGTNEHVCLYKLGILLNSMKRMLDVLRPKIEAQLKSWVFGVPDGGNAVPGECLSEVTVMLRTKFRNYLQSVVEKLGENTRLRNATKLKKIIEDSEGSVVDSDVRSRMQPLKDILIETIDSLYNVFETNVFLIICRGFWDRMGQDVKKFLDDRKEKGSWYKGSRVALSVVDDTFASQMQQLLGNALQEKDLEPPRSIMEVRSMLCKDAMNQKDNNYYY</sequence>
<name>A0AA89BN88_9ASTE</name>
<accession>A0AA89BN88</accession>
<dbReference type="EMBL" id="JAVXUP010000014">
    <property type="protein sequence ID" value="KAK3042917.1"/>
    <property type="molecule type" value="Genomic_DNA"/>
</dbReference>
<organism evidence="2 3">
    <name type="scientific">Escallonia herrerae</name>
    <dbReference type="NCBI Taxonomy" id="1293975"/>
    <lineage>
        <taxon>Eukaryota</taxon>
        <taxon>Viridiplantae</taxon>
        <taxon>Streptophyta</taxon>
        <taxon>Embryophyta</taxon>
        <taxon>Tracheophyta</taxon>
        <taxon>Spermatophyta</taxon>
        <taxon>Magnoliopsida</taxon>
        <taxon>eudicotyledons</taxon>
        <taxon>Gunneridae</taxon>
        <taxon>Pentapetalae</taxon>
        <taxon>asterids</taxon>
        <taxon>campanulids</taxon>
        <taxon>Escalloniales</taxon>
        <taxon>Escalloniaceae</taxon>
        <taxon>Escallonia</taxon>
    </lineage>
</organism>
<gene>
    <name evidence="2" type="ORF">RJ639_000993</name>
</gene>
<reference evidence="2" key="1">
    <citation type="submission" date="2022-12" db="EMBL/GenBank/DDBJ databases">
        <title>Draft genome assemblies for two species of Escallonia (Escalloniales).</title>
        <authorList>
            <person name="Chanderbali A."/>
            <person name="Dervinis C."/>
            <person name="Anghel I."/>
            <person name="Soltis D."/>
            <person name="Soltis P."/>
            <person name="Zapata F."/>
        </authorList>
    </citation>
    <scope>NUCLEOTIDE SEQUENCE</scope>
    <source>
        <strain evidence="2">UCBG64.0493</strain>
        <tissue evidence="2">Leaf</tissue>
    </source>
</reference>
<dbReference type="Proteomes" id="UP001188597">
    <property type="component" value="Unassembled WGS sequence"/>
</dbReference>
<evidence type="ECO:0000313" key="2">
    <source>
        <dbReference type="EMBL" id="KAK3042917.1"/>
    </source>
</evidence>
<dbReference type="PANTHER" id="PTHR31110:SF2">
    <property type="entry name" value="PESTICIDAL CRYSTAL CRY8BA PROTEIN"/>
    <property type="match status" value="1"/>
</dbReference>
<dbReference type="AlphaFoldDB" id="A0AA89BN88"/>
<proteinExistence type="predicted"/>